<evidence type="ECO:0000259" key="15">
    <source>
        <dbReference type="SMART" id="SM00493"/>
    </source>
</evidence>
<dbReference type="InterPro" id="IPR037068">
    <property type="entry name" value="DNA_primase_core_N_sf"/>
</dbReference>
<proteinExistence type="inferred from homology"/>
<dbReference type="Proteomes" id="UP000886845">
    <property type="component" value="Unassembled WGS sequence"/>
</dbReference>
<keyword evidence="11" id="KW-0238">DNA-binding</keyword>
<comment type="cofactor">
    <cofactor evidence="1">
        <name>Zn(2+)</name>
        <dbReference type="ChEBI" id="CHEBI:29105"/>
    </cofactor>
</comment>
<evidence type="ECO:0000256" key="3">
    <source>
        <dbReference type="ARBA" id="ARBA00022515"/>
    </source>
</evidence>
<dbReference type="GO" id="GO:0008270">
    <property type="term" value="F:zinc ion binding"/>
    <property type="evidence" value="ECO:0007669"/>
    <property type="project" value="UniProtKB-KW"/>
</dbReference>
<gene>
    <name evidence="16" type="primary">dnaG</name>
    <name evidence="16" type="ORF">IAC79_02300</name>
</gene>
<keyword evidence="10" id="KW-0460">Magnesium</keyword>
<dbReference type="GO" id="GO:1990077">
    <property type="term" value="C:primosome complex"/>
    <property type="evidence" value="ECO:0007669"/>
    <property type="project" value="UniProtKB-KW"/>
</dbReference>
<keyword evidence="3" id="KW-0639">Primosome</keyword>
<sequence>MPGVDASALAEIKARIDLADLIAEYGVDLRRTGATAKACCPFHKEKTPSFTVNSERGFYKCFGCGEGGDAFSFVQKMEGVTFLEAVRKLAERAGVRLEERFDPQAKARARLYQINQELAAFYRRCLLQTAEAQAARDYLQGRDLWGEPAERFGIGYAPDVRGALLEWAKRHGFAPDELVAAGVLAPPRAPGDAYYDRFHGRLTFPIHDPQGRVIAFSCRLLRESKHTGKYVNSPETDIFKKADTLYAFHLARPNIAKAVPRRAIVCEGQIDVIRCHVCGFPTAVASQGTAFTAEHVALLRRCADSADLVFDGDKAGVKAAIRTMGLFLAAGLPVRIVSLPPEDDPDSLLRTQGADAFRACLDAAEDPAPYLVRRLRQQEAAPDAMDAVMRIAKAAVATVLDCPEPVLTARFLQDAAAALHLPVETLTQDLEALRADAAEAERRRAAFRARQEAQSAPEPQSPTPIDDGWADDDEMPEEPVYQEDLGEPEPAPPLADLEASRNLAGALCELLAHHFHEPEIMGCLIRHLPPAFVHNPYAAKLYDLAVAASLNGAKTLSPPDDDPAFKDYLARIFAAPERILAGGEEITPLSYARDLVRAYWLREYERRTRLVDPDSIEAFDLTQSRKRLQTLSWEAAEPYLDAL</sequence>
<dbReference type="FunFam" id="3.90.580.10:FF:000001">
    <property type="entry name" value="DNA primase"/>
    <property type="match status" value="1"/>
</dbReference>
<accession>A0A9D1NMY7</accession>
<keyword evidence="7" id="KW-0479">Metal-binding</keyword>
<reference evidence="16" key="1">
    <citation type="submission" date="2020-10" db="EMBL/GenBank/DDBJ databases">
        <authorList>
            <person name="Gilroy R."/>
        </authorList>
    </citation>
    <scope>NUCLEOTIDE SEQUENCE</scope>
    <source>
        <strain evidence="16">35461</strain>
    </source>
</reference>
<feature type="compositionally biased region" description="Acidic residues" evidence="13">
    <location>
        <begin position="468"/>
        <end position="487"/>
    </location>
</feature>
<evidence type="ECO:0000313" key="17">
    <source>
        <dbReference type="Proteomes" id="UP000886845"/>
    </source>
</evidence>
<feature type="region of interest" description="Disordered" evidence="13">
    <location>
        <begin position="444"/>
        <end position="495"/>
    </location>
</feature>
<dbReference type="NCBIfam" id="TIGR01391">
    <property type="entry name" value="dnaG"/>
    <property type="match status" value="1"/>
</dbReference>
<dbReference type="PANTHER" id="PTHR30313:SF2">
    <property type="entry name" value="DNA PRIMASE"/>
    <property type="match status" value="1"/>
</dbReference>
<dbReference type="PANTHER" id="PTHR30313">
    <property type="entry name" value="DNA PRIMASE"/>
    <property type="match status" value="1"/>
</dbReference>
<dbReference type="CDD" id="cd03364">
    <property type="entry name" value="TOPRIM_DnaG_primases"/>
    <property type="match status" value="1"/>
</dbReference>
<dbReference type="InterPro" id="IPR036977">
    <property type="entry name" value="DNA_primase_Znf_CHC2"/>
</dbReference>
<dbReference type="GO" id="GO:0003677">
    <property type="term" value="F:DNA binding"/>
    <property type="evidence" value="ECO:0007669"/>
    <property type="project" value="UniProtKB-KW"/>
</dbReference>
<dbReference type="EMBL" id="DVOR01000072">
    <property type="protein sequence ID" value="HIV08930.1"/>
    <property type="molecule type" value="Genomic_DNA"/>
</dbReference>
<dbReference type="GO" id="GO:0003899">
    <property type="term" value="F:DNA-directed RNA polymerase activity"/>
    <property type="evidence" value="ECO:0007669"/>
    <property type="project" value="InterPro"/>
</dbReference>
<dbReference type="InterPro" id="IPR006171">
    <property type="entry name" value="TOPRIM_dom"/>
</dbReference>
<dbReference type="InterPro" id="IPR006295">
    <property type="entry name" value="DNA_primase_DnaG"/>
</dbReference>
<dbReference type="Pfam" id="PF01807">
    <property type="entry name" value="Zn_ribbon_DnaG"/>
    <property type="match status" value="1"/>
</dbReference>
<dbReference type="InterPro" id="IPR030846">
    <property type="entry name" value="DnaG_bac"/>
</dbReference>
<feature type="non-terminal residue" evidence="16">
    <location>
        <position position="643"/>
    </location>
</feature>
<dbReference type="HAMAP" id="MF_00974">
    <property type="entry name" value="DNA_primase_DnaG"/>
    <property type="match status" value="1"/>
</dbReference>
<name>A0A9D1NMY7_9BACT</name>
<dbReference type="InterPro" id="IPR013264">
    <property type="entry name" value="DNAG_N"/>
</dbReference>
<evidence type="ECO:0000256" key="4">
    <source>
        <dbReference type="ARBA" id="ARBA00022679"/>
    </source>
</evidence>
<evidence type="ECO:0000256" key="8">
    <source>
        <dbReference type="ARBA" id="ARBA00022771"/>
    </source>
</evidence>
<dbReference type="AlphaFoldDB" id="A0A9D1NMY7"/>
<evidence type="ECO:0000256" key="10">
    <source>
        <dbReference type="ARBA" id="ARBA00022842"/>
    </source>
</evidence>
<keyword evidence="4" id="KW-0808">Transferase</keyword>
<keyword evidence="12" id="KW-0804">Transcription</keyword>
<keyword evidence="9" id="KW-0862">Zinc</keyword>
<dbReference type="Pfam" id="PF13155">
    <property type="entry name" value="Toprim_2"/>
    <property type="match status" value="1"/>
</dbReference>
<evidence type="ECO:0000256" key="9">
    <source>
        <dbReference type="ARBA" id="ARBA00022833"/>
    </source>
</evidence>
<dbReference type="Gene3D" id="3.90.580.10">
    <property type="entry name" value="Zinc finger, CHC2-type domain"/>
    <property type="match status" value="1"/>
</dbReference>
<dbReference type="Pfam" id="PF08275">
    <property type="entry name" value="DNAG_N"/>
    <property type="match status" value="1"/>
</dbReference>
<dbReference type="Gene3D" id="3.90.980.10">
    <property type="entry name" value="DNA primase, catalytic core, N-terminal domain"/>
    <property type="match status" value="1"/>
</dbReference>
<evidence type="ECO:0000256" key="1">
    <source>
        <dbReference type="ARBA" id="ARBA00001947"/>
    </source>
</evidence>
<dbReference type="InterPro" id="IPR002694">
    <property type="entry name" value="Znf_CHC2"/>
</dbReference>
<protein>
    <submittedName>
        <fullName evidence="16">DNA primase</fullName>
    </submittedName>
</protein>
<dbReference type="SUPFAM" id="SSF56731">
    <property type="entry name" value="DNA primase core"/>
    <property type="match status" value="1"/>
</dbReference>
<dbReference type="SUPFAM" id="SSF57783">
    <property type="entry name" value="Zinc beta-ribbon"/>
    <property type="match status" value="1"/>
</dbReference>
<keyword evidence="5" id="KW-0548">Nucleotidyltransferase</keyword>
<evidence type="ECO:0000256" key="2">
    <source>
        <dbReference type="ARBA" id="ARBA00022478"/>
    </source>
</evidence>
<keyword evidence="8" id="KW-0863">Zinc-finger</keyword>
<keyword evidence="2" id="KW-0240">DNA-directed RNA polymerase</keyword>
<dbReference type="Gene3D" id="3.40.1360.10">
    <property type="match status" value="1"/>
</dbReference>
<evidence type="ECO:0000313" key="16">
    <source>
        <dbReference type="EMBL" id="HIV08930.1"/>
    </source>
</evidence>
<dbReference type="SMART" id="SM00493">
    <property type="entry name" value="TOPRIM"/>
    <property type="match status" value="1"/>
</dbReference>
<dbReference type="GO" id="GO:0000428">
    <property type="term" value="C:DNA-directed RNA polymerase complex"/>
    <property type="evidence" value="ECO:0007669"/>
    <property type="project" value="UniProtKB-KW"/>
</dbReference>
<evidence type="ECO:0000256" key="6">
    <source>
        <dbReference type="ARBA" id="ARBA00022705"/>
    </source>
</evidence>
<dbReference type="InterPro" id="IPR034151">
    <property type="entry name" value="TOPRIM_DnaG_bac"/>
</dbReference>
<keyword evidence="6" id="KW-0235">DNA replication</keyword>
<dbReference type="InterPro" id="IPR050219">
    <property type="entry name" value="DnaG_primase"/>
</dbReference>
<dbReference type="GO" id="GO:0006269">
    <property type="term" value="P:DNA replication, synthesis of primer"/>
    <property type="evidence" value="ECO:0007669"/>
    <property type="project" value="UniProtKB-KW"/>
</dbReference>
<evidence type="ECO:0000259" key="14">
    <source>
        <dbReference type="SMART" id="SM00400"/>
    </source>
</evidence>
<evidence type="ECO:0000256" key="5">
    <source>
        <dbReference type="ARBA" id="ARBA00022695"/>
    </source>
</evidence>
<evidence type="ECO:0000256" key="12">
    <source>
        <dbReference type="ARBA" id="ARBA00023163"/>
    </source>
</evidence>
<comment type="caution">
    <text evidence="16">The sequence shown here is derived from an EMBL/GenBank/DDBJ whole genome shotgun (WGS) entry which is preliminary data.</text>
</comment>
<feature type="domain" description="Toprim" evidence="15">
    <location>
        <begin position="261"/>
        <end position="332"/>
    </location>
</feature>
<evidence type="ECO:0000256" key="11">
    <source>
        <dbReference type="ARBA" id="ARBA00023125"/>
    </source>
</evidence>
<dbReference type="GO" id="GO:0005737">
    <property type="term" value="C:cytoplasm"/>
    <property type="evidence" value="ECO:0007669"/>
    <property type="project" value="TreeGrafter"/>
</dbReference>
<feature type="domain" description="Zinc finger CHC2-type" evidence="14">
    <location>
        <begin position="36"/>
        <end position="90"/>
    </location>
</feature>
<evidence type="ECO:0000256" key="13">
    <source>
        <dbReference type="SAM" id="MobiDB-lite"/>
    </source>
</evidence>
<reference evidence="16" key="2">
    <citation type="journal article" date="2021" name="PeerJ">
        <title>Extensive microbial diversity within the chicken gut microbiome revealed by metagenomics and culture.</title>
        <authorList>
            <person name="Gilroy R."/>
            <person name="Ravi A."/>
            <person name="Getino M."/>
            <person name="Pursley I."/>
            <person name="Horton D.L."/>
            <person name="Alikhan N.F."/>
            <person name="Baker D."/>
            <person name="Gharbi K."/>
            <person name="Hall N."/>
            <person name="Watson M."/>
            <person name="Adriaenssens E.M."/>
            <person name="Foster-Nyarko E."/>
            <person name="Jarju S."/>
            <person name="Secka A."/>
            <person name="Antonio M."/>
            <person name="Oren A."/>
            <person name="Chaudhuri R.R."/>
            <person name="La Ragione R."/>
            <person name="Hildebrand F."/>
            <person name="Pallen M.J."/>
        </authorList>
    </citation>
    <scope>NUCLEOTIDE SEQUENCE</scope>
    <source>
        <strain evidence="16">35461</strain>
    </source>
</reference>
<evidence type="ECO:0000256" key="7">
    <source>
        <dbReference type="ARBA" id="ARBA00022723"/>
    </source>
</evidence>
<organism evidence="16 17">
    <name type="scientific">Candidatus Spyradenecus faecavium</name>
    <dbReference type="NCBI Taxonomy" id="2840947"/>
    <lineage>
        <taxon>Bacteria</taxon>
        <taxon>Pseudomonadati</taxon>
        <taxon>Lentisphaerota</taxon>
        <taxon>Lentisphaeria</taxon>
        <taxon>Lentisphaerales</taxon>
        <taxon>Lentisphaeraceae</taxon>
        <taxon>Lentisphaeraceae incertae sedis</taxon>
        <taxon>Candidatus Spyradenecus</taxon>
    </lineage>
</organism>
<dbReference type="SMART" id="SM00400">
    <property type="entry name" value="ZnF_CHCC"/>
    <property type="match status" value="1"/>
</dbReference>